<evidence type="ECO:0000256" key="3">
    <source>
        <dbReference type="ARBA" id="ARBA00011870"/>
    </source>
</evidence>
<dbReference type="InterPro" id="IPR016176">
    <property type="entry name" value="Cbl-dep_enz_cat"/>
</dbReference>
<comment type="similarity">
    <text evidence="2">Belongs to the methylmalonyl-CoA mutase family.</text>
</comment>
<organism evidence="8 9">
    <name type="scientific">Saccharomonospora azurea NA-128</name>
    <dbReference type="NCBI Taxonomy" id="882081"/>
    <lineage>
        <taxon>Bacteria</taxon>
        <taxon>Bacillati</taxon>
        <taxon>Actinomycetota</taxon>
        <taxon>Actinomycetes</taxon>
        <taxon>Pseudonocardiales</taxon>
        <taxon>Pseudonocardiaceae</taxon>
        <taxon>Saccharomonospora</taxon>
    </lineage>
</organism>
<evidence type="ECO:0000256" key="5">
    <source>
        <dbReference type="ARBA" id="ARBA00023235"/>
    </source>
</evidence>
<dbReference type="Gene3D" id="3.40.50.280">
    <property type="entry name" value="Cobalamin-binding domain"/>
    <property type="match status" value="1"/>
</dbReference>
<name>H8G5U6_9PSEU</name>
<dbReference type="Gene3D" id="1.10.196.20">
    <property type="match status" value="1"/>
</dbReference>
<keyword evidence="6" id="KW-0170">Cobalt</keyword>
<dbReference type="HOGENOM" id="CLU_009523_6_0_11"/>
<dbReference type="Gene3D" id="3.20.20.240">
    <property type="entry name" value="Methylmalonyl-CoA mutase"/>
    <property type="match status" value="1"/>
</dbReference>
<comment type="subunit">
    <text evidence="3">Heterodimer of an alpha and a beta chain.</text>
</comment>
<evidence type="ECO:0000256" key="2">
    <source>
        <dbReference type="ARBA" id="ARBA00008465"/>
    </source>
</evidence>
<reference evidence="8 9" key="1">
    <citation type="journal article" date="2012" name="Stand. Genomic Sci.">
        <title>Genome sequence of the soil bacterium Saccharomonospora azurea type strain (NA-128(T)).</title>
        <authorList>
            <person name="Klenk H.P."/>
            <person name="Held B."/>
            <person name="Lucas S."/>
            <person name="Lapidus A."/>
            <person name="Copeland A."/>
            <person name="Hammon N."/>
            <person name="Pitluck S."/>
            <person name="Goodwin L.A."/>
            <person name="Han C."/>
            <person name="Tapia R."/>
            <person name="Brambilla E.M."/>
            <person name="Potter G."/>
            <person name="Land M."/>
            <person name="Ivanova N."/>
            <person name="Rohde M."/>
            <person name="Goker M."/>
            <person name="Detter J.C."/>
            <person name="Kyrpides N.C."/>
            <person name="Woyke T."/>
        </authorList>
    </citation>
    <scope>NUCLEOTIDE SEQUENCE [LARGE SCALE GENOMIC DNA]</scope>
    <source>
        <strain evidence="8 9">NA-128</strain>
    </source>
</reference>
<feature type="domain" description="Methylmalonyl-CoA mutase alpha/beta chain catalytic" evidence="7">
    <location>
        <begin position="124"/>
        <end position="453"/>
    </location>
</feature>
<dbReference type="SUPFAM" id="SSF51703">
    <property type="entry name" value="Cobalamin (vitamin B12)-dependent enzymes"/>
    <property type="match status" value="1"/>
</dbReference>
<dbReference type="PANTHER" id="PTHR48101:SF4">
    <property type="entry name" value="METHYLMALONYL-COA MUTASE, MITOCHONDRIAL"/>
    <property type="match status" value="1"/>
</dbReference>
<evidence type="ECO:0000256" key="1">
    <source>
        <dbReference type="ARBA" id="ARBA00001922"/>
    </source>
</evidence>
<dbReference type="CDD" id="cd03677">
    <property type="entry name" value="MM_CoA_mutase_beta"/>
    <property type="match status" value="1"/>
</dbReference>
<dbReference type="SUPFAM" id="SSF52242">
    <property type="entry name" value="Cobalamin (vitamin B12)-binding domain"/>
    <property type="match status" value="1"/>
</dbReference>
<accession>H8G5U6</accession>
<keyword evidence="9" id="KW-1185">Reference proteome</keyword>
<sequence>MSKGVAQTGDLALAAEFEAPSRRQWERLVDKVLERMGSSRDRLVTTTDDGIEIQPLYTADDRAPSAGVPGMPPFVRGARPEGHVVAGWDVRARHEAGDGGDPAALNDAVLVDLDGGVTSLWLCVGEGGLPVDSLADALRDVRLDLAPVVLDAGAEYERAAEALLALHAEQGVPDAEVAGNLGADPIGLRARTGREFDVAGAVALTTRLDGRHPRLATVVADGLPYHEAGSSDAQEIGAATASAVAYLRAMTEAGLDVAEAASRIEFRLAATTDQFGTIAKFRAARRVWARVVEVCGAPDVAMRQHAVTSPAMMTRRDPSVNLLRTTVACFAAGVGGADAVTVLPFDHALGLPDRFSRRLARNTQAILLEESKLAAVIDPAGGSWYVENRTDALARRAWDEFTAIEKAGGIEAELASGALGERIARTWQARSRRIATRRDAITGVSEFPLLEEKDFDRAPRPTVRANGGLPRVRYAQGYERLRDRSDAHLAEHGSRPKVFLATLGPLSEHTARATFAANLFLAGGIEPVNPELGDPTTEELVDAFRACGTPVACVCGTDAAYAEKAAEVAEALRAAGATTVLVAGRPGESDPDSAISGYVHRGCDALAVLTDTLDTLGVAS</sequence>
<dbReference type="GO" id="GO:0046872">
    <property type="term" value="F:metal ion binding"/>
    <property type="evidence" value="ECO:0007669"/>
    <property type="project" value="InterPro"/>
</dbReference>
<dbReference type="InterPro" id="IPR036724">
    <property type="entry name" value="Cobalamin-bd_sf"/>
</dbReference>
<gene>
    <name evidence="8" type="ORF">SacazDRAFT_03384</name>
</gene>
<comment type="cofactor">
    <cofactor evidence="1">
        <name>adenosylcob(III)alamin</name>
        <dbReference type="ChEBI" id="CHEBI:18408"/>
    </cofactor>
</comment>
<evidence type="ECO:0000313" key="9">
    <source>
        <dbReference type="Proteomes" id="UP000004705"/>
    </source>
</evidence>
<dbReference type="InterPro" id="IPR006099">
    <property type="entry name" value="MeMalonylCoA_mutase_a/b_cat"/>
</dbReference>
<evidence type="ECO:0000256" key="4">
    <source>
        <dbReference type="ARBA" id="ARBA00022628"/>
    </source>
</evidence>
<dbReference type="GO" id="GO:0004494">
    <property type="term" value="F:methylmalonyl-CoA mutase activity"/>
    <property type="evidence" value="ECO:0007669"/>
    <property type="project" value="UniProtKB-EC"/>
</dbReference>
<proteinExistence type="inferred from homology"/>
<dbReference type="RefSeq" id="WP_005443545.1">
    <property type="nucleotide sequence ID" value="NZ_CM001466.1"/>
</dbReference>
<dbReference type="Pfam" id="PF01642">
    <property type="entry name" value="MM_CoA_mutase"/>
    <property type="match status" value="2"/>
</dbReference>
<dbReference type="PANTHER" id="PTHR48101">
    <property type="entry name" value="METHYLMALONYL-COA MUTASE, MITOCHONDRIAL-RELATED"/>
    <property type="match status" value="1"/>
</dbReference>
<evidence type="ECO:0000313" key="8">
    <source>
        <dbReference type="EMBL" id="EHY90258.1"/>
    </source>
</evidence>
<dbReference type="InterPro" id="IPR024067">
    <property type="entry name" value="Me-malonyl-CoA_mutase_sm_su_N"/>
</dbReference>
<evidence type="ECO:0000256" key="6">
    <source>
        <dbReference type="ARBA" id="ARBA00023285"/>
    </source>
</evidence>
<feature type="domain" description="Methylmalonyl-CoA mutase alpha/beta chain catalytic" evidence="7">
    <location>
        <begin position="47"/>
        <end position="120"/>
    </location>
</feature>
<dbReference type="GO" id="GO:0031419">
    <property type="term" value="F:cobalamin binding"/>
    <property type="evidence" value="ECO:0007669"/>
    <property type="project" value="UniProtKB-KW"/>
</dbReference>
<evidence type="ECO:0000259" key="7">
    <source>
        <dbReference type="Pfam" id="PF01642"/>
    </source>
</evidence>
<keyword evidence="4" id="KW-0846">Cobalamin</keyword>
<dbReference type="EMBL" id="CM001466">
    <property type="protein sequence ID" value="EHY90258.1"/>
    <property type="molecule type" value="Genomic_DNA"/>
</dbReference>
<dbReference type="Proteomes" id="UP000004705">
    <property type="component" value="Chromosome"/>
</dbReference>
<dbReference type="AlphaFoldDB" id="H8G5U6"/>
<keyword evidence="5" id="KW-0413">Isomerase</keyword>
<dbReference type="OrthoDB" id="9762378at2"/>
<protein>
    <submittedName>
        <fullName evidence="8">Methylmalonyl-CoA mutase, N-terminal domain/subunit</fullName>
    </submittedName>
</protein>